<reference evidence="1 2" key="1">
    <citation type="journal article" date="2023" name="Res Sq">
        <title>Genomic and morphological characterization of Knufia obscura isolated from the Mars 2020 spacecraft assembly facility.</title>
        <authorList>
            <person name="Chander A.M."/>
            <person name="Teixeira M.M."/>
            <person name="Singh N.K."/>
            <person name="Williams M.P."/>
            <person name="Parker C.W."/>
            <person name="Leo P."/>
            <person name="Stajich J.E."/>
            <person name="Torok T."/>
            <person name="Tighe S."/>
            <person name="Mason C.E."/>
            <person name="Venkateswaran K."/>
        </authorList>
    </citation>
    <scope>NUCLEOTIDE SEQUENCE [LARGE SCALE GENOMIC DNA]</scope>
    <source>
        <strain evidence="1 2">CCFEE 5817</strain>
    </source>
</reference>
<accession>A0ABR0RM76</accession>
<dbReference type="GeneID" id="90000070"/>
<dbReference type="EMBL" id="JAVHJV010000007">
    <property type="protein sequence ID" value="KAK5941343.1"/>
    <property type="molecule type" value="Genomic_DNA"/>
</dbReference>
<organism evidence="1 2">
    <name type="scientific">Knufia obscura</name>
    <dbReference type="NCBI Taxonomy" id="1635080"/>
    <lineage>
        <taxon>Eukaryota</taxon>
        <taxon>Fungi</taxon>
        <taxon>Dikarya</taxon>
        <taxon>Ascomycota</taxon>
        <taxon>Pezizomycotina</taxon>
        <taxon>Eurotiomycetes</taxon>
        <taxon>Chaetothyriomycetidae</taxon>
        <taxon>Chaetothyriales</taxon>
        <taxon>Trichomeriaceae</taxon>
        <taxon>Knufia</taxon>
    </lineage>
</organism>
<dbReference type="Proteomes" id="UP001334248">
    <property type="component" value="Unassembled WGS sequence"/>
</dbReference>
<dbReference type="RefSeq" id="XP_064729433.1">
    <property type="nucleotide sequence ID" value="XM_064875033.1"/>
</dbReference>
<keyword evidence="2" id="KW-1185">Reference proteome</keyword>
<evidence type="ECO:0000313" key="2">
    <source>
        <dbReference type="Proteomes" id="UP001334248"/>
    </source>
</evidence>
<gene>
    <name evidence="1" type="ORF">PMZ80_006621</name>
</gene>
<proteinExistence type="predicted"/>
<comment type="caution">
    <text evidence="1">The sequence shown here is derived from an EMBL/GenBank/DDBJ whole genome shotgun (WGS) entry which is preliminary data.</text>
</comment>
<name>A0ABR0RM76_9EURO</name>
<sequence>MALENHEDFLKESLVRLANNDRYPDWLMAEVSNTISRAPRLLNHDIHTSNSSRGLPYSLDRYPTWIDKNVAEAIQNTAQPPPDEIFMGTADFLILSPAFLKKCQVDYVICLCKFGEVFRHAARHSMRYIKLAASSSAAGDLSNGTTSTSE</sequence>
<protein>
    <submittedName>
        <fullName evidence="1">Uncharacterized protein</fullName>
    </submittedName>
</protein>
<evidence type="ECO:0000313" key="1">
    <source>
        <dbReference type="EMBL" id="KAK5941343.1"/>
    </source>
</evidence>